<dbReference type="Gene3D" id="3.40.50.720">
    <property type="entry name" value="NAD(P)-binding Rossmann-like Domain"/>
    <property type="match status" value="1"/>
</dbReference>
<reference evidence="4 5" key="1">
    <citation type="submission" date="2019-10" db="EMBL/GenBank/DDBJ databases">
        <title>Streptomyces tenebrisbrunneis sp.nov., an endogenous actinomycete isolated from of Lycium ruthenicum.</title>
        <authorList>
            <person name="Ma L."/>
        </authorList>
    </citation>
    <scope>NUCLEOTIDE SEQUENCE [LARGE SCALE GENOMIC DNA]</scope>
    <source>
        <strain evidence="4 5">TRM 66187</strain>
    </source>
</reference>
<keyword evidence="5" id="KW-1185">Reference proteome</keyword>
<dbReference type="Proteomes" id="UP000621266">
    <property type="component" value="Unassembled WGS sequence"/>
</dbReference>
<evidence type="ECO:0000313" key="5">
    <source>
        <dbReference type="Proteomes" id="UP000621266"/>
    </source>
</evidence>
<dbReference type="InterPro" id="IPR020904">
    <property type="entry name" value="Sc_DH/Rdtase_CS"/>
</dbReference>
<evidence type="ECO:0000256" key="2">
    <source>
        <dbReference type="ARBA" id="ARBA00023002"/>
    </source>
</evidence>
<dbReference type="PANTHER" id="PTHR44196">
    <property type="entry name" value="DEHYDROGENASE/REDUCTASE SDR FAMILY MEMBER 7B"/>
    <property type="match status" value="1"/>
</dbReference>
<dbReference type="SUPFAM" id="SSF51735">
    <property type="entry name" value="NAD(P)-binding Rossmann-fold domains"/>
    <property type="match status" value="1"/>
</dbReference>
<organism evidence="4 5">
    <name type="scientific">Streptomyces lycii</name>
    <dbReference type="NCBI Taxonomy" id="2654337"/>
    <lineage>
        <taxon>Bacteria</taxon>
        <taxon>Bacillati</taxon>
        <taxon>Actinomycetota</taxon>
        <taxon>Actinomycetes</taxon>
        <taxon>Kitasatosporales</taxon>
        <taxon>Streptomycetaceae</taxon>
        <taxon>Streptomyces</taxon>
    </lineage>
</organism>
<proteinExistence type="inferred from homology"/>
<protein>
    <submittedName>
        <fullName evidence="4">SDR family NAD(P)-dependent oxidoreductase</fullName>
    </submittedName>
</protein>
<comment type="caution">
    <text evidence="4">The sequence shown here is derived from an EMBL/GenBank/DDBJ whole genome shotgun (WGS) entry which is preliminary data.</text>
</comment>
<evidence type="ECO:0000259" key="3">
    <source>
        <dbReference type="SMART" id="SM00822"/>
    </source>
</evidence>
<dbReference type="InterPro" id="IPR036291">
    <property type="entry name" value="NAD(P)-bd_dom_sf"/>
</dbReference>
<accession>A0ABQ7FHT9</accession>
<evidence type="ECO:0000313" key="4">
    <source>
        <dbReference type="EMBL" id="KAF4408220.1"/>
    </source>
</evidence>
<gene>
    <name evidence="4" type="ORF">GCU69_15375</name>
</gene>
<dbReference type="EMBL" id="WHPN01000283">
    <property type="protein sequence ID" value="KAF4408220.1"/>
    <property type="molecule type" value="Genomic_DNA"/>
</dbReference>
<sequence length="263" mass="27196">MRIDGATVLLTGATGGIGRALAHQLSEAGACLVMTGRRADALEPLAAELGARYVTADLGERGDVARLADVCEDTDILVANAAVPASGDLLEYTVDQVDRALEVNLRAPVVLARLLAPRMVAVGRGHLAFVGSMSGKAATPLSSLYTASKFGLRGFAHSLRQDLRGAGVGVSLVQPGFVGEAGMFADTGAPVPGGLRTVSPEQVATAVVGAIRTGRAEVNIAPWKLRLNCALAGQFPGFTGRKQPEGEARNVAHRIVEAQRAAR</sequence>
<dbReference type="InterPro" id="IPR057326">
    <property type="entry name" value="KR_dom"/>
</dbReference>
<evidence type="ECO:0000256" key="1">
    <source>
        <dbReference type="ARBA" id="ARBA00006484"/>
    </source>
</evidence>
<comment type="similarity">
    <text evidence="1">Belongs to the short-chain dehydrogenases/reductases (SDR) family.</text>
</comment>
<dbReference type="InterPro" id="IPR002347">
    <property type="entry name" value="SDR_fam"/>
</dbReference>
<dbReference type="RefSeq" id="WP_098755350.1">
    <property type="nucleotide sequence ID" value="NZ_WHPN01000283.1"/>
</dbReference>
<keyword evidence="2" id="KW-0560">Oxidoreductase</keyword>
<dbReference type="PROSITE" id="PS00061">
    <property type="entry name" value="ADH_SHORT"/>
    <property type="match status" value="1"/>
</dbReference>
<dbReference type="PANTHER" id="PTHR44196:SF1">
    <property type="entry name" value="DEHYDROGENASE_REDUCTASE SDR FAMILY MEMBER 7B"/>
    <property type="match status" value="1"/>
</dbReference>
<name>A0ABQ7FHT9_9ACTN</name>
<feature type="domain" description="Ketoreductase" evidence="3">
    <location>
        <begin position="6"/>
        <end position="181"/>
    </location>
</feature>
<dbReference type="Pfam" id="PF00106">
    <property type="entry name" value="adh_short"/>
    <property type="match status" value="1"/>
</dbReference>
<dbReference type="SMART" id="SM00822">
    <property type="entry name" value="PKS_KR"/>
    <property type="match status" value="1"/>
</dbReference>
<dbReference type="PRINTS" id="PR00081">
    <property type="entry name" value="GDHRDH"/>
</dbReference>